<dbReference type="SUPFAM" id="SSF56112">
    <property type="entry name" value="Protein kinase-like (PK-like)"/>
    <property type="match status" value="1"/>
</dbReference>
<dbReference type="Gene3D" id="1.10.510.10">
    <property type="entry name" value="Transferase(Phosphotransferase) domain 1"/>
    <property type="match status" value="1"/>
</dbReference>
<evidence type="ECO:0000256" key="2">
    <source>
        <dbReference type="ARBA" id="ARBA00022679"/>
    </source>
</evidence>
<dbReference type="CDD" id="cd14008">
    <property type="entry name" value="STKc_LKB1_CaMKK"/>
    <property type="match status" value="1"/>
</dbReference>
<comment type="caution">
    <text evidence="9">The sequence shown here is derived from an EMBL/GenBank/DDBJ whole genome shotgun (WGS) entry which is preliminary data.</text>
</comment>
<feature type="domain" description="Protein kinase" evidence="8">
    <location>
        <begin position="70"/>
        <end position="348"/>
    </location>
</feature>
<dbReference type="PROSITE" id="PS00108">
    <property type="entry name" value="PROTEIN_KINASE_ST"/>
    <property type="match status" value="1"/>
</dbReference>
<evidence type="ECO:0000256" key="7">
    <source>
        <dbReference type="SAM" id="MobiDB-lite"/>
    </source>
</evidence>
<keyword evidence="2" id="KW-0808">Transferase</keyword>
<dbReference type="Pfam" id="PF00069">
    <property type="entry name" value="Pkinase"/>
    <property type="match status" value="1"/>
</dbReference>
<dbReference type="PROSITE" id="PS50011">
    <property type="entry name" value="PROTEIN_KINASE_DOM"/>
    <property type="match status" value="1"/>
</dbReference>
<evidence type="ECO:0000256" key="1">
    <source>
        <dbReference type="ARBA" id="ARBA00007374"/>
    </source>
</evidence>
<gene>
    <name evidence="9" type="ORF">Ctob_000124</name>
</gene>
<feature type="region of interest" description="Disordered" evidence="7">
    <location>
        <begin position="1"/>
        <end position="22"/>
    </location>
</feature>
<dbReference type="PANTHER" id="PTHR24348:SF72">
    <property type="entry name" value="SERINE_THREONINE PROTEIN KINASE"/>
    <property type="match status" value="1"/>
</dbReference>
<dbReference type="InterPro" id="IPR005522">
    <property type="entry name" value="IPK"/>
</dbReference>
<sequence>MGCGVSKSPRVYPAGPGSGERTWSVNYEETARKLSQRHRDLMEKLSQVRDPSGAAVIEKDGSQLARVNGFKIVRPLGRGAFGEVFLAQQFDDHYAIKVLRKSALKKLHRPGPGVAWGRGRTIAAVASVKTEIAMMKKIEHPNCVHIYDVILDPACDEVFLVIEYVDGGPSQKFDADGRPIPLPESEIWSYLRHLTMGLEYLHMHAIIHRDIKPENLLLAKTPKLGQILKIADFGTSCLCEGDANAQRTAGTPAFFSPERCTTEASGTYDGRVVDLWAVGVTIFLWVCGWTPYTAPTTALLMETIANAPERAVAPEKTSPGLASVIEGLLTREVATRLTLVQLRLHEWLTEGGTQPLPPQPIMKIQVTPAEIEQAFTNRKAVAVGSAAGPSALGKALAFVQHGDGSSTSPSSAGAAAGWLREGESTIRKRSNEAEAKFYRAIGASGNLAPHIPATYSIGPADVLLPDGSEAHDIVMEDLVAGMTRPCAMALVMGTRTVTAADLAQGEARADLLRAVDELDPNSVMAVERERGGLTQARYLAFLDARSSTSTLGFRLDSAKTMVNGKLDALPLPEGVELDALREESHVSAAIAKFVQHDTQIANALFLKLKTLLNALQQSKFFPKHAFLRTTLLFVYDDANRANVQIRIMNFSAAYALPEGEAVSHDVPWDSTAECHEDGYLIGVHSLVRIMTVLSESQTR</sequence>
<dbReference type="InterPro" id="IPR000719">
    <property type="entry name" value="Prot_kinase_dom"/>
</dbReference>
<name>A0A0M0J2U8_9EUKA</name>
<dbReference type="GO" id="GO:0005737">
    <property type="term" value="C:cytoplasm"/>
    <property type="evidence" value="ECO:0007669"/>
    <property type="project" value="TreeGrafter"/>
</dbReference>
<dbReference type="OrthoDB" id="68483at2759"/>
<dbReference type="GO" id="GO:0010506">
    <property type="term" value="P:regulation of autophagy"/>
    <property type="evidence" value="ECO:0007669"/>
    <property type="project" value="InterPro"/>
</dbReference>
<keyword evidence="10" id="KW-1185">Reference proteome</keyword>
<dbReference type="AlphaFoldDB" id="A0A0M0J2U8"/>
<evidence type="ECO:0000313" key="10">
    <source>
        <dbReference type="Proteomes" id="UP000037460"/>
    </source>
</evidence>
<accession>A0A0M0J2U8</accession>
<feature type="binding site" evidence="6">
    <location>
        <position position="105"/>
    </location>
    <ligand>
        <name>ATP</name>
        <dbReference type="ChEBI" id="CHEBI:30616"/>
    </ligand>
</feature>
<dbReference type="PROSITE" id="PS00107">
    <property type="entry name" value="PROTEIN_KINASE_ATP"/>
    <property type="match status" value="1"/>
</dbReference>
<dbReference type="SUPFAM" id="SSF56104">
    <property type="entry name" value="SAICAR synthase-like"/>
    <property type="match status" value="1"/>
</dbReference>
<dbReference type="PANTHER" id="PTHR24348">
    <property type="entry name" value="SERINE/THREONINE-PROTEIN KINASE UNC-51-RELATED"/>
    <property type="match status" value="1"/>
</dbReference>
<evidence type="ECO:0000256" key="4">
    <source>
        <dbReference type="ARBA" id="ARBA00022777"/>
    </source>
</evidence>
<dbReference type="EMBL" id="JWZX01003407">
    <property type="protein sequence ID" value="KOO20850.1"/>
    <property type="molecule type" value="Genomic_DNA"/>
</dbReference>
<dbReference type="SMART" id="SM00220">
    <property type="entry name" value="S_TKc"/>
    <property type="match status" value="1"/>
</dbReference>
<keyword evidence="3 6" id="KW-0547">Nucleotide-binding</keyword>
<evidence type="ECO:0000256" key="5">
    <source>
        <dbReference type="ARBA" id="ARBA00022840"/>
    </source>
</evidence>
<dbReference type="GO" id="GO:0032958">
    <property type="term" value="P:inositol phosphate biosynthetic process"/>
    <property type="evidence" value="ECO:0007669"/>
    <property type="project" value="InterPro"/>
</dbReference>
<reference evidence="10" key="1">
    <citation type="journal article" date="2015" name="PLoS Genet.">
        <title>Genome Sequence and Transcriptome Analyses of Chrysochromulina tobin: Metabolic Tools for Enhanced Algal Fitness in the Prominent Order Prymnesiales (Haptophyceae).</title>
        <authorList>
            <person name="Hovde B.T."/>
            <person name="Deodato C.R."/>
            <person name="Hunsperger H.M."/>
            <person name="Ryken S.A."/>
            <person name="Yost W."/>
            <person name="Jha R.K."/>
            <person name="Patterson J."/>
            <person name="Monnat R.J. Jr."/>
            <person name="Barlow S.B."/>
            <person name="Starkenburg S.R."/>
            <person name="Cattolico R.A."/>
        </authorList>
    </citation>
    <scope>NUCLEOTIDE SEQUENCE</scope>
    <source>
        <strain evidence="10">CCMP291</strain>
    </source>
</reference>
<proteinExistence type="inferred from homology"/>
<protein>
    <submittedName>
        <fullName evidence="9">Calcium calmodulin-dependent protein kinase kinase 1</fullName>
    </submittedName>
</protein>
<dbReference type="GO" id="GO:0005524">
    <property type="term" value="F:ATP binding"/>
    <property type="evidence" value="ECO:0007669"/>
    <property type="project" value="UniProtKB-UniRule"/>
</dbReference>
<comment type="similarity">
    <text evidence="1">Belongs to the inositol phosphokinase (IPK) family.</text>
</comment>
<organism evidence="9 10">
    <name type="scientific">Chrysochromulina tobinii</name>
    <dbReference type="NCBI Taxonomy" id="1460289"/>
    <lineage>
        <taxon>Eukaryota</taxon>
        <taxon>Haptista</taxon>
        <taxon>Haptophyta</taxon>
        <taxon>Prymnesiophyceae</taxon>
        <taxon>Prymnesiales</taxon>
        <taxon>Chrysochromulinaceae</taxon>
        <taxon>Chrysochromulina</taxon>
    </lineage>
</organism>
<evidence type="ECO:0000256" key="6">
    <source>
        <dbReference type="PROSITE-ProRule" id="PRU10141"/>
    </source>
</evidence>
<evidence type="ECO:0000256" key="3">
    <source>
        <dbReference type="ARBA" id="ARBA00022741"/>
    </source>
</evidence>
<dbReference type="Gene3D" id="3.30.470.160">
    <property type="entry name" value="Inositol polyphosphate kinase"/>
    <property type="match status" value="1"/>
</dbReference>
<dbReference type="Proteomes" id="UP000037460">
    <property type="component" value="Unassembled WGS sequence"/>
</dbReference>
<dbReference type="InterPro" id="IPR045269">
    <property type="entry name" value="Atg1-like"/>
</dbReference>
<dbReference type="InterPro" id="IPR017441">
    <property type="entry name" value="Protein_kinase_ATP_BS"/>
</dbReference>
<dbReference type="InterPro" id="IPR011009">
    <property type="entry name" value="Kinase-like_dom_sf"/>
</dbReference>
<dbReference type="InterPro" id="IPR008271">
    <property type="entry name" value="Ser/Thr_kinase_AS"/>
</dbReference>
<dbReference type="GO" id="GO:0004674">
    <property type="term" value="F:protein serine/threonine kinase activity"/>
    <property type="evidence" value="ECO:0007669"/>
    <property type="project" value="InterPro"/>
</dbReference>
<keyword evidence="5 6" id="KW-0067">ATP-binding</keyword>
<evidence type="ECO:0000313" key="9">
    <source>
        <dbReference type="EMBL" id="KOO20850.1"/>
    </source>
</evidence>
<dbReference type="InterPro" id="IPR038286">
    <property type="entry name" value="IPK_sf"/>
</dbReference>
<keyword evidence="4 9" id="KW-0418">Kinase</keyword>
<evidence type="ECO:0000259" key="8">
    <source>
        <dbReference type="PROSITE" id="PS50011"/>
    </source>
</evidence>
<dbReference type="Pfam" id="PF03770">
    <property type="entry name" value="IPK"/>
    <property type="match status" value="1"/>
</dbReference>